<evidence type="ECO:0000313" key="18">
    <source>
        <dbReference type="EMBL" id="SUZ93115.1"/>
    </source>
</evidence>
<dbReference type="Pfam" id="PF02518">
    <property type="entry name" value="HATPase_c"/>
    <property type="match status" value="1"/>
</dbReference>
<dbReference type="AlphaFoldDB" id="A0A381RML4"/>
<accession>A0A381RML4</accession>
<keyword evidence="5" id="KW-0597">Phosphoprotein</keyword>
<dbReference type="SMART" id="SM00387">
    <property type="entry name" value="HATPase_c"/>
    <property type="match status" value="1"/>
</dbReference>
<dbReference type="InterPro" id="IPR004358">
    <property type="entry name" value="Sig_transdc_His_kin-like_C"/>
</dbReference>
<keyword evidence="10" id="KW-0067">ATP-binding</keyword>
<evidence type="ECO:0000256" key="11">
    <source>
        <dbReference type="ARBA" id="ARBA00022989"/>
    </source>
</evidence>
<dbReference type="SMART" id="SM00304">
    <property type="entry name" value="HAMP"/>
    <property type="match status" value="1"/>
</dbReference>
<evidence type="ECO:0000259" key="16">
    <source>
        <dbReference type="PROSITE" id="PS50109"/>
    </source>
</evidence>
<dbReference type="InterPro" id="IPR036890">
    <property type="entry name" value="HATPase_C_sf"/>
</dbReference>
<evidence type="ECO:0000256" key="1">
    <source>
        <dbReference type="ARBA" id="ARBA00000085"/>
    </source>
</evidence>
<evidence type="ECO:0000256" key="7">
    <source>
        <dbReference type="ARBA" id="ARBA00022692"/>
    </source>
</evidence>
<evidence type="ECO:0000259" key="17">
    <source>
        <dbReference type="PROSITE" id="PS50885"/>
    </source>
</evidence>
<keyword evidence="13 15" id="KW-0472">Membrane</keyword>
<keyword evidence="7 15" id="KW-0812">Transmembrane</keyword>
<evidence type="ECO:0000256" key="5">
    <source>
        <dbReference type="ARBA" id="ARBA00022553"/>
    </source>
</evidence>
<comment type="subcellular location">
    <subcellularLocation>
        <location evidence="2">Cell membrane</location>
        <topology evidence="2">Multi-pass membrane protein</topology>
    </subcellularLocation>
</comment>
<dbReference type="InterPro" id="IPR003660">
    <property type="entry name" value="HAMP_dom"/>
</dbReference>
<keyword evidence="6" id="KW-0808">Transferase</keyword>
<dbReference type="GO" id="GO:0005886">
    <property type="term" value="C:plasma membrane"/>
    <property type="evidence" value="ECO:0007669"/>
    <property type="project" value="UniProtKB-SubCell"/>
</dbReference>
<evidence type="ECO:0000256" key="4">
    <source>
        <dbReference type="ARBA" id="ARBA00022475"/>
    </source>
</evidence>
<dbReference type="EMBL" id="UINC01002119">
    <property type="protein sequence ID" value="SUZ93115.1"/>
    <property type="molecule type" value="Genomic_DNA"/>
</dbReference>
<feature type="domain" description="Histidine kinase" evidence="16">
    <location>
        <begin position="269"/>
        <end position="483"/>
    </location>
</feature>
<evidence type="ECO:0000256" key="10">
    <source>
        <dbReference type="ARBA" id="ARBA00022840"/>
    </source>
</evidence>
<keyword evidence="8" id="KW-0547">Nucleotide-binding</keyword>
<keyword evidence="4" id="KW-1003">Cell membrane</keyword>
<feature type="coiled-coil region" evidence="14">
    <location>
        <begin position="338"/>
        <end position="365"/>
    </location>
</feature>
<evidence type="ECO:0000256" key="12">
    <source>
        <dbReference type="ARBA" id="ARBA00023012"/>
    </source>
</evidence>
<keyword evidence="12" id="KW-0902">Two-component regulatory system</keyword>
<keyword evidence="9" id="KW-0418">Kinase</keyword>
<dbReference type="PROSITE" id="PS50885">
    <property type="entry name" value="HAMP"/>
    <property type="match status" value="1"/>
</dbReference>
<dbReference type="SMART" id="SM00388">
    <property type="entry name" value="HisKA"/>
    <property type="match status" value="1"/>
</dbReference>
<dbReference type="Gene3D" id="3.30.565.10">
    <property type="entry name" value="Histidine kinase-like ATPase, C-terminal domain"/>
    <property type="match status" value="1"/>
</dbReference>
<sequence length="484" mass="55444">MKIFPKLFLASSMSFLVVIALVFIFIDQRFSIDLVKYVNRIETAQLENFASEIEDYYAEVQTWDFLKENPRMADLILRQRRSFDENVIIIPNVIRERRRFRFSFEEETDLQRAGRLFLLDNKGQVIVGNKQYLMGSETDLDVTNDLSDQLIKASIMHNNEQVGTLALIKNERLFEDIDRQFAEANRDTLWFSGLLALLIAAIISLILTHNISGPIRKLARATRSLISGEFKTRVNISNKDELGKLSRDFNILAKTLDKNSESQKQWLADISHELRTPLAILKSELEAIDDGIREFDEETLNSLIHEVKRINTLVNDLYELTLSDLGAMKYQMTEIDIKANIESSIESYQERYNEAEIEIISDLEEVGMMLGDQHRLTQLFTNLLENTLRYTDDPGRLMIKMVSNDDQIIISFADTPPGVEEETLNKIFDRFFREELSRSREMGGAGLGLSICSEIIEAHSGSIQAKQADIGGLEIIIKLNKGDL</sequence>
<comment type="catalytic activity">
    <reaction evidence="1">
        <text>ATP + protein L-histidine = ADP + protein N-phospho-L-histidine.</text>
        <dbReference type="EC" id="2.7.13.3"/>
    </reaction>
</comment>
<dbReference type="PANTHER" id="PTHR45528">
    <property type="entry name" value="SENSOR HISTIDINE KINASE CPXA"/>
    <property type="match status" value="1"/>
</dbReference>
<evidence type="ECO:0000256" key="8">
    <source>
        <dbReference type="ARBA" id="ARBA00022741"/>
    </source>
</evidence>
<dbReference type="InterPro" id="IPR036097">
    <property type="entry name" value="HisK_dim/P_sf"/>
</dbReference>
<dbReference type="Pfam" id="PF00512">
    <property type="entry name" value="HisKA"/>
    <property type="match status" value="1"/>
</dbReference>
<dbReference type="InterPro" id="IPR005467">
    <property type="entry name" value="His_kinase_dom"/>
</dbReference>
<keyword evidence="14" id="KW-0175">Coiled coil</keyword>
<keyword evidence="11 15" id="KW-1133">Transmembrane helix</keyword>
<evidence type="ECO:0000256" key="13">
    <source>
        <dbReference type="ARBA" id="ARBA00023136"/>
    </source>
</evidence>
<reference evidence="18" key="1">
    <citation type="submission" date="2018-05" db="EMBL/GenBank/DDBJ databases">
        <authorList>
            <person name="Lanie J.A."/>
            <person name="Ng W.-L."/>
            <person name="Kazmierczak K.M."/>
            <person name="Andrzejewski T.M."/>
            <person name="Davidsen T.M."/>
            <person name="Wayne K.J."/>
            <person name="Tettelin H."/>
            <person name="Glass J.I."/>
            <person name="Rusch D."/>
            <person name="Podicherti R."/>
            <person name="Tsui H.-C.T."/>
            <person name="Winkler M.E."/>
        </authorList>
    </citation>
    <scope>NUCLEOTIDE SEQUENCE</scope>
</reference>
<dbReference type="PROSITE" id="PS50109">
    <property type="entry name" value="HIS_KIN"/>
    <property type="match status" value="1"/>
</dbReference>
<dbReference type="CDD" id="cd00082">
    <property type="entry name" value="HisKA"/>
    <property type="match status" value="1"/>
</dbReference>
<dbReference type="Gene3D" id="1.10.287.130">
    <property type="match status" value="1"/>
</dbReference>
<dbReference type="PANTHER" id="PTHR45528:SF1">
    <property type="entry name" value="SENSOR HISTIDINE KINASE CPXA"/>
    <property type="match status" value="1"/>
</dbReference>
<dbReference type="GO" id="GO:0000155">
    <property type="term" value="F:phosphorelay sensor kinase activity"/>
    <property type="evidence" value="ECO:0007669"/>
    <property type="project" value="InterPro"/>
</dbReference>
<feature type="transmembrane region" description="Helical" evidence="15">
    <location>
        <begin position="189"/>
        <end position="208"/>
    </location>
</feature>
<feature type="domain" description="HAMP" evidence="17">
    <location>
        <begin position="209"/>
        <end position="261"/>
    </location>
</feature>
<gene>
    <name evidence="18" type="ORF">METZ01_LOCUS45969</name>
</gene>
<dbReference type="InterPro" id="IPR050398">
    <property type="entry name" value="HssS/ArlS-like"/>
</dbReference>
<evidence type="ECO:0000256" key="3">
    <source>
        <dbReference type="ARBA" id="ARBA00012438"/>
    </source>
</evidence>
<proteinExistence type="predicted"/>
<dbReference type="InterPro" id="IPR003594">
    <property type="entry name" value="HATPase_dom"/>
</dbReference>
<evidence type="ECO:0000256" key="9">
    <source>
        <dbReference type="ARBA" id="ARBA00022777"/>
    </source>
</evidence>
<dbReference type="SUPFAM" id="SSF47384">
    <property type="entry name" value="Homodimeric domain of signal transducing histidine kinase"/>
    <property type="match status" value="1"/>
</dbReference>
<evidence type="ECO:0000256" key="2">
    <source>
        <dbReference type="ARBA" id="ARBA00004651"/>
    </source>
</evidence>
<dbReference type="EC" id="2.7.13.3" evidence="3"/>
<dbReference type="Gene3D" id="6.10.340.10">
    <property type="match status" value="1"/>
</dbReference>
<dbReference type="FunFam" id="3.30.565.10:FF:000006">
    <property type="entry name" value="Sensor histidine kinase WalK"/>
    <property type="match status" value="1"/>
</dbReference>
<protein>
    <recommendedName>
        <fullName evidence="3">histidine kinase</fullName>
        <ecNumber evidence="3">2.7.13.3</ecNumber>
    </recommendedName>
</protein>
<dbReference type="GO" id="GO:0005524">
    <property type="term" value="F:ATP binding"/>
    <property type="evidence" value="ECO:0007669"/>
    <property type="project" value="UniProtKB-KW"/>
</dbReference>
<dbReference type="PRINTS" id="PR00344">
    <property type="entry name" value="BCTRLSENSOR"/>
</dbReference>
<dbReference type="Pfam" id="PF00672">
    <property type="entry name" value="HAMP"/>
    <property type="match status" value="1"/>
</dbReference>
<evidence type="ECO:0000256" key="15">
    <source>
        <dbReference type="SAM" id="Phobius"/>
    </source>
</evidence>
<dbReference type="CDD" id="cd06225">
    <property type="entry name" value="HAMP"/>
    <property type="match status" value="1"/>
</dbReference>
<organism evidence="18">
    <name type="scientific">marine metagenome</name>
    <dbReference type="NCBI Taxonomy" id="408172"/>
    <lineage>
        <taxon>unclassified sequences</taxon>
        <taxon>metagenomes</taxon>
        <taxon>ecological metagenomes</taxon>
    </lineage>
</organism>
<feature type="transmembrane region" description="Helical" evidence="15">
    <location>
        <begin position="7"/>
        <end position="26"/>
    </location>
</feature>
<evidence type="ECO:0000256" key="6">
    <source>
        <dbReference type="ARBA" id="ARBA00022679"/>
    </source>
</evidence>
<dbReference type="InterPro" id="IPR003661">
    <property type="entry name" value="HisK_dim/P_dom"/>
</dbReference>
<dbReference type="SUPFAM" id="SSF158472">
    <property type="entry name" value="HAMP domain-like"/>
    <property type="match status" value="1"/>
</dbReference>
<dbReference type="SUPFAM" id="SSF55874">
    <property type="entry name" value="ATPase domain of HSP90 chaperone/DNA topoisomerase II/histidine kinase"/>
    <property type="match status" value="1"/>
</dbReference>
<evidence type="ECO:0000256" key="14">
    <source>
        <dbReference type="SAM" id="Coils"/>
    </source>
</evidence>
<name>A0A381RML4_9ZZZZ</name>